<comment type="caution">
    <text evidence="2">The sequence shown here is derived from an EMBL/GenBank/DDBJ whole genome shotgun (WGS) entry which is preliminary data.</text>
</comment>
<dbReference type="RefSeq" id="WP_249710467.1">
    <property type="nucleotide sequence ID" value="NZ_JAMFMB010000015.1"/>
</dbReference>
<dbReference type="CDD" id="cd01741">
    <property type="entry name" value="GATase1_1"/>
    <property type="match status" value="1"/>
</dbReference>
<dbReference type="EMBL" id="JAMFMB010000015">
    <property type="protein sequence ID" value="MCL6284432.1"/>
    <property type="molecule type" value="Genomic_DNA"/>
</dbReference>
<reference evidence="2" key="1">
    <citation type="submission" date="2022-05" db="EMBL/GenBank/DDBJ databases">
        <authorList>
            <person name="Park J.-S."/>
        </authorList>
    </citation>
    <scope>NUCLEOTIDE SEQUENCE</scope>
    <source>
        <strain evidence="2">2012CJ41-6</strain>
    </source>
</reference>
<name>A0ABT0Q4Q5_9RHOB</name>
<dbReference type="Gene3D" id="3.40.50.880">
    <property type="match status" value="1"/>
</dbReference>
<keyword evidence="3" id="KW-1185">Reference proteome</keyword>
<dbReference type="PANTHER" id="PTHR42695">
    <property type="entry name" value="GLUTAMINE AMIDOTRANSFERASE YLR126C-RELATED"/>
    <property type="match status" value="1"/>
</dbReference>
<dbReference type="PROSITE" id="PS51273">
    <property type="entry name" value="GATASE_TYPE_1"/>
    <property type="match status" value="1"/>
</dbReference>
<evidence type="ECO:0000313" key="2">
    <source>
        <dbReference type="EMBL" id="MCL6284432.1"/>
    </source>
</evidence>
<evidence type="ECO:0000313" key="3">
    <source>
        <dbReference type="Proteomes" id="UP001203880"/>
    </source>
</evidence>
<dbReference type="InterPro" id="IPR029062">
    <property type="entry name" value="Class_I_gatase-like"/>
</dbReference>
<sequence>MKIGLLQAGHLADTIVETHGDYDRLYPELLKNQGFVFASYPVVDGVFPDGPGAADGWLISGSRHGAYEDHDWIPPLEHLIRNIRDSGVPLVGICFGHQIIAQALGGRVEKFDGGWAIGPTDYAEDDNTLTLNAWHQDQVTRRPDGARVTASNAFCENAMLTYGDRIWTIQAHPEFENNFIHDLMEARGRGIVPDPILDAAEARLAEPIDNDTIAQRIGAFFRGARTS</sequence>
<dbReference type="SUPFAM" id="SSF52317">
    <property type="entry name" value="Class I glutamine amidotransferase-like"/>
    <property type="match status" value="1"/>
</dbReference>
<proteinExistence type="predicted"/>
<dbReference type="InterPro" id="IPR017926">
    <property type="entry name" value="GATASE"/>
</dbReference>
<organism evidence="2 3">
    <name type="scientific">Ruegeria spongiae</name>
    <dbReference type="NCBI Taxonomy" id="2942209"/>
    <lineage>
        <taxon>Bacteria</taxon>
        <taxon>Pseudomonadati</taxon>
        <taxon>Pseudomonadota</taxon>
        <taxon>Alphaproteobacteria</taxon>
        <taxon>Rhodobacterales</taxon>
        <taxon>Roseobacteraceae</taxon>
        <taxon>Ruegeria</taxon>
    </lineage>
</organism>
<gene>
    <name evidence="2" type="ORF">M3P21_12935</name>
</gene>
<accession>A0ABT0Q4Q5</accession>
<dbReference type="Proteomes" id="UP001203880">
    <property type="component" value="Unassembled WGS sequence"/>
</dbReference>
<feature type="domain" description="Glutamine amidotransferase" evidence="1">
    <location>
        <begin position="73"/>
        <end position="176"/>
    </location>
</feature>
<dbReference type="Pfam" id="PF00117">
    <property type="entry name" value="GATase"/>
    <property type="match status" value="1"/>
</dbReference>
<keyword evidence="2" id="KW-0315">Glutamine amidotransferase</keyword>
<dbReference type="PANTHER" id="PTHR42695:SF5">
    <property type="entry name" value="GLUTAMINE AMIDOTRANSFERASE YLR126C-RELATED"/>
    <property type="match status" value="1"/>
</dbReference>
<protein>
    <submittedName>
        <fullName evidence="2">Type 1 glutamine amidotransferase</fullName>
    </submittedName>
</protein>
<dbReference type="InterPro" id="IPR044992">
    <property type="entry name" value="ChyE-like"/>
</dbReference>
<evidence type="ECO:0000259" key="1">
    <source>
        <dbReference type="Pfam" id="PF00117"/>
    </source>
</evidence>